<keyword evidence="3" id="KW-0813">Transport</keyword>
<organism evidence="4 5">
    <name type="scientific">Anisodus acutangulus</name>
    <dbReference type="NCBI Taxonomy" id="402998"/>
    <lineage>
        <taxon>Eukaryota</taxon>
        <taxon>Viridiplantae</taxon>
        <taxon>Streptophyta</taxon>
        <taxon>Embryophyta</taxon>
        <taxon>Tracheophyta</taxon>
        <taxon>Spermatophyta</taxon>
        <taxon>Magnoliopsida</taxon>
        <taxon>eudicotyledons</taxon>
        <taxon>Gunneridae</taxon>
        <taxon>Pentapetalae</taxon>
        <taxon>asterids</taxon>
        <taxon>lamiids</taxon>
        <taxon>Solanales</taxon>
        <taxon>Solanaceae</taxon>
        <taxon>Solanoideae</taxon>
        <taxon>Hyoscyameae</taxon>
        <taxon>Anisodus</taxon>
    </lineage>
</organism>
<gene>
    <name evidence="4" type="ORF">K7X08_003703</name>
</gene>
<sequence length="179" mass="20340">MRLSDNDQKLWEEDPHEYVRKGYDIIEDLYSTRIAAMDNVNPNSFCKALHSVVTGMCDPGLHVRVEFVFALRLFVEACKYLNEIQPILPQLLDDFFKLMNEVENEDLVFTLEIIVDKFGEEMAPYALGLCQNLAAAFWKCINMAEEGDDLGALAAVGCLRAISIILESVSRLPHIFIHI</sequence>
<dbReference type="Proteomes" id="UP001152561">
    <property type="component" value="Unassembled WGS sequence"/>
</dbReference>
<dbReference type="InterPro" id="IPR016024">
    <property type="entry name" value="ARM-type_fold"/>
</dbReference>
<keyword evidence="3" id="KW-0653">Protein transport</keyword>
<evidence type="ECO:0000256" key="3">
    <source>
        <dbReference type="ARBA" id="ARBA00022927"/>
    </source>
</evidence>
<proteinExistence type="predicted"/>
<keyword evidence="2" id="KW-0963">Cytoplasm</keyword>
<dbReference type="GO" id="GO:0005635">
    <property type="term" value="C:nuclear envelope"/>
    <property type="evidence" value="ECO:0007669"/>
    <property type="project" value="TreeGrafter"/>
</dbReference>
<evidence type="ECO:0000256" key="2">
    <source>
        <dbReference type="ARBA" id="ARBA00022490"/>
    </source>
</evidence>
<dbReference type="OrthoDB" id="760868at2759"/>
<comment type="subcellular location">
    <subcellularLocation>
        <location evidence="1">Cytoplasm</location>
    </subcellularLocation>
</comment>
<dbReference type="InterPro" id="IPR011989">
    <property type="entry name" value="ARM-like"/>
</dbReference>
<evidence type="ECO:0000256" key="1">
    <source>
        <dbReference type="ARBA" id="ARBA00004496"/>
    </source>
</evidence>
<dbReference type="EMBL" id="JAJAGQ010000006">
    <property type="protein sequence ID" value="KAJ8559645.1"/>
    <property type="molecule type" value="Genomic_DNA"/>
</dbReference>
<dbReference type="Gene3D" id="1.25.10.10">
    <property type="entry name" value="Leucine-rich Repeat Variant"/>
    <property type="match status" value="2"/>
</dbReference>
<evidence type="ECO:0000313" key="5">
    <source>
        <dbReference type="Proteomes" id="UP001152561"/>
    </source>
</evidence>
<dbReference type="SUPFAM" id="SSF48371">
    <property type="entry name" value="ARM repeat"/>
    <property type="match status" value="1"/>
</dbReference>
<protein>
    <submittedName>
        <fullName evidence="4">Uncharacterized protein</fullName>
    </submittedName>
</protein>
<keyword evidence="5" id="KW-1185">Reference proteome</keyword>
<accession>A0A9Q1MG66</accession>
<dbReference type="GO" id="GO:0006606">
    <property type="term" value="P:protein import into nucleus"/>
    <property type="evidence" value="ECO:0007669"/>
    <property type="project" value="TreeGrafter"/>
</dbReference>
<dbReference type="PANTHER" id="PTHR10997:SF18">
    <property type="entry name" value="D-IMPORTIN 7_RANBP7"/>
    <property type="match status" value="1"/>
</dbReference>
<evidence type="ECO:0000313" key="4">
    <source>
        <dbReference type="EMBL" id="KAJ8559645.1"/>
    </source>
</evidence>
<dbReference type="PANTHER" id="PTHR10997">
    <property type="entry name" value="IMPORTIN-7, 8, 11"/>
    <property type="match status" value="1"/>
</dbReference>
<dbReference type="GO" id="GO:0005829">
    <property type="term" value="C:cytosol"/>
    <property type="evidence" value="ECO:0007669"/>
    <property type="project" value="TreeGrafter"/>
</dbReference>
<reference evidence="5" key="1">
    <citation type="journal article" date="2023" name="Proc. Natl. Acad. Sci. U.S.A.">
        <title>Genomic and structural basis for evolution of tropane alkaloid biosynthesis.</title>
        <authorList>
            <person name="Wanga Y.-J."/>
            <person name="Taina T."/>
            <person name="Yua J.-Y."/>
            <person name="Lia J."/>
            <person name="Xua B."/>
            <person name="Chenc J."/>
            <person name="D'Auriad J.C."/>
            <person name="Huanga J.-P."/>
            <person name="Huanga S.-X."/>
        </authorList>
    </citation>
    <scope>NUCLEOTIDE SEQUENCE [LARGE SCALE GENOMIC DNA]</scope>
    <source>
        <strain evidence="5">cv. KIB-2019</strain>
    </source>
</reference>
<comment type="caution">
    <text evidence="4">The sequence shown here is derived from an EMBL/GenBank/DDBJ whole genome shotgun (WGS) entry which is preliminary data.</text>
</comment>
<dbReference type="AlphaFoldDB" id="A0A9Q1MG66"/>
<name>A0A9Q1MG66_9SOLA</name>